<proteinExistence type="inferred from homology"/>
<evidence type="ECO:0000256" key="2">
    <source>
        <dbReference type="ARBA" id="ARBA00009592"/>
    </source>
</evidence>
<dbReference type="Gramene" id="TraesLDM3B03G01576220.1">
    <property type="protein sequence ID" value="TraesLDM3B03G01576220.1"/>
    <property type="gene ID" value="TraesLDM3B03G01576220"/>
</dbReference>
<dbReference type="InterPro" id="IPR013210">
    <property type="entry name" value="LRR_N_plant-typ"/>
</dbReference>
<dbReference type="Pfam" id="PF08263">
    <property type="entry name" value="LRRNT_2"/>
    <property type="match status" value="1"/>
</dbReference>
<dbReference type="Gramene" id="TraesRN3B0100267800.1">
    <property type="protein sequence ID" value="TraesRN3B0100267800.1"/>
    <property type="gene ID" value="TraesRN3B0100267800"/>
</dbReference>
<keyword evidence="16" id="KW-1185">Reference proteome</keyword>
<sequence length="878" mass="97649">MTPTKQHHLHVLLLLLICSSSIVVAAKHNTAVLCHPDQASSLLQLKQSFIDVDAKLASWRAGSDCCHWEGVTCDRDSGRVISLDLGGFNLMSRHLHPAIFNLTSLRNLSLAHNDFGTATLPTHGFEQLPNIIHLNFSSTSFFGQFPVGIARLKNLATLDFSDNFDLYLQEPNFQTFMANLSYLRELRLDAVDISTSGSNWSIVLADSVPQLQILSLFLCGMSGPIHHSFSRLRSLTIINLRNNERLTGKVPEFFVEFSSLRILDISGCSFRGQFPTKIILMKSLRVIDLSESPKLSVCLPDFPVGNNLEVLNLAGTTLSCDIRSSLTNLKSLKNLGLSTSEVSMELSLIIGSLANLTVLDLSDCNFSGSIPSTVGNLVQLEDLNLGGCNLSGQIPKSLFALPALKSLTLSSNQLSGALEDIPAPLYSPLRYIHLDQNELTGAIPKSFFHLNHLKYLHLDSNRFTSTITLSSFWRLKSLSSLRLSNNLLSIVDEEDNIVTSLPNINDLELASCNLTKIPRALTYLDRVEYLDLSNNQIHGFIPSWVWENWKDQLQILNLSHNMFTSLERSPFLVDMPYLFTLDLSYNRLEGSIPIPIILHLSSVFISSYIKVVLDYSNNNFSSILPDFGKYVKNVTYLNLSNNKLNGHVSSSICSASKLSVMDLSYNNFRGLIPSCLIGSGNLKILKLRENQFQGMLPKDIREGCKFQTIDLNGNQIEGKIPRSLSNCQDLELLDVGNNQILGSFPSWLGVLPQLRVLVLRSNQLNGSIWDIKGDCTINKYFSSLQILDLASNNFSGNLPKGWFHKLKAMMENVSDEGQVLGHETDSRSGFYQDTVTITFKGLDLSFIRILSTFNAIDFSNNSFEGHVPESIGRLVSLR</sequence>
<evidence type="ECO:0000256" key="7">
    <source>
        <dbReference type="ARBA" id="ARBA00022737"/>
    </source>
</evidence>
<dbReference type="Gramene" id="TraesROB_scaffold_005751_01G000900.1">
    <property type="protein sequence ID" value="TraesROB_scaffold_005751_01G000900.1"/>
    <property type="gene ID" value="TraesROB_scaffold_005751_01G000900"/>
</dbReference>
<evidence type="ECO:0000256" key="3">
    <source>
        <dbReference type="ARBA" id="ARBA00022475"/>
    </source>
</evidence>
<keyword evidence="10" id="KW-0675">Receptor</keyword>
<dbReference type="STRING" id="4565.A0A077RFJ8"/>
<dbReference type="Gramene" id="TraesCLE_scaffold_067201_01G000400.1">
    <property type="protein sequence ID" value="TraesCLE_scaffold_067201_01G000400.1"/>
    <property type="gene ID" value="TraesCLE_scaffold_067201_01G000400"/>
</dbReference>
<comment type="similarity">
    <text evidence="2">Belongs to the RLP family.</text>
</comment>
<dbReference type="EMBL" id="CBUC010001404">
    <property type="protein sequence ID" value="CDJ26665.1"/>
    <property type="molecule type" value="Genomic_DNA"/>
</dbReference>
<dbReference type="SMR" id="A0A077RFJ8"/>
<dbReference type="Gramene" id="TraesWEE_scaffold_049167_01G000300.1">
    <property type="protein sequence ID" value="TraesWEE_scaffold_049167_01G000300.1"/>
    <property type="gene ID" value="TraesWEE_scaffold_049167_01G000300"/>
</dbReference>
<keyword evidence="6 12" id="KW-0732">Signal</keyword>
<protein>
    <submittedName>
        <fullName evidence="14">(bread wheat) hypothetical protein</fullName>
    </submittedName>
</protein>
<feature type="domain" description="Leucine-rich repeat-containing N-terminal plant-type" evidence="13">
    <location>
        <begin position="35"/>
        <end position="74"/>
    </location>
</feature>
<evidence type="ECO:0000256" key="1">
    <source>
        <dbReference type="ARBA" id="ARBA00004251"/>
    </source>
</evidence>
<dbReference type="Gramene" id="TraesSYM3B03G01599310.1">
    <property type="protein sequence ID" value="TraesSYM3B03G01599310.1"/>
    <property type="gene ID" value="TraesSYM3B03G01599310"/>
</dbReference>
<dbReference type="AlphaFoldDB" id="A0A077RFJ8"/>
<keyword evidence="7" id="KW-0677">Repeat</keyword>
<dbReference type="PANTHER" id="PTHR48061">
    <property type="entry name" value="LEUCINE-RICH REPEAT RECEPTOR PROTEIN KINASE EMS1-LIKE-RELATED"/>
    <property type="match status" value="1"/>
</dbReference>
<keyword evidence="9" id="KW-0472">Membrane</keyword>
<dbReference type="Gramene" id="TraesNOR3B03G01598560.1">
    <property type="protein sequence ID" value="TraesNOR3B03G01598560.1"/>
    <property type="gene ID" value="TraesNOR3B03G01598560"/>
</dbReference>
<comment type="subcellular location">
    <subcellularLocation>
        <location evidence="1">Cell membrane</location>
        <topology evidence="1">Single-pass type I membrane protein</topology>
    </subcellularLocation>
</comment>
<keyword evidence="4" id="KW-0433">Leucine-rich repeat</keyword>
<dbReference type="Gramene" id="TraesJUL3B03G01589750.1">
    <property type="protein sequence ID" value="TraesJUL3B03G01589750.1"/>
    <property type="gene ID" value="TraesJUL3B03G01589750"/>
</dbReference>
<evidence type="ECO:0000256" key="4">
    <source>
        <dbReference type="ARBA" id="ARBA00022614"/>
    </source>
</evidence>
<dbReference type="InterPro" id="IPR001611">
    <property type="entry name" value="Leu-rich_rpt"/>
</dbReference>
<dbReference type="Gramene" id="TraesKAR3B01G0069120.1">
    <property type="protein sequence ID" value="cds.TraesKAR3B01G0069120.1"/>
    <property type="gene ID" value="TraesKAR3B01G0069120"/>
</dbReference>
<keyword evidence="11" id="KW-0325">Glycoprotein</keyword>
<evidence type="ECO:0000313" key="15">
    <source>
        <dbReference type="EnsemblPlants" id="TraesCS3B02G118200.1"/>
    </source>
</evidence>
<gene>
    <name evidence="14" type="ORF">TRAES_3BF268000050CFD_c1</name>
</gene>
<evidence type="ECO:0000256" key="8">
    <source>
        <dbReference type="ARBA" id="ARBA00022989"/>
    </source>
</evidence>
<dbReference type="PROSITE" id="PS51450">
    <property type="entry name" value="LRR"/>
    <property type="match status" value="1"/>
</dbReference>
<dbReference type="OMA" id="HIERWIH"/>
<dbReference type="Gramene" id="TraesSTA3B03G01568320.1">
    <property type="protein sequence ID" value="TraesSTA3B03G01568320.1"/>
    <property type="gene ID" value="TraesSTA3B03G01568320"/>
</dbReference>
<dbReference type="FunFam" id="3.80.10.10:FF:000041">
    <property type="entry name" value="LRR receptor-like serine/threonine-protein kinase ERECTA"/>
    <property type="match status" value="1"/>
</dbReference>
<feature type="chain" id="PRO_5043118189" evidence="12">
    <location>
        <begin position="26"/>
        <end position="878"/>
    </location>
</feature>
<evidence type="ECO:0000256" key="11">
    <source>
        <dbReference type="ARBA" id="ARBA00023180"/>
    </source>
</evidence>
<keyword evidence="8" id="KW-1133">Transmembrane helix</keyword>
<dbReference type="InterPro" id="IPR003591">
    <property type="entry name" value="Leu-rich_rpt_typical-subtyp"/>
</dbReference>
<evidence type="ECO:0000256" key="12">
    <source>
        <dbReference type="SAM" id="SignalP"/>
    </source>
</evidence>
<dbReference type="Gramene" id="TraesCAD_scaffold_012926_01G000300.1">
    <property type="protein sequence ID" value="TraesCAD_scaffold_012926_01G000300.1"/>
    <property type="gene ID" value="TraesCAD_scaffold_012926_01G000300"/>
</dbReference>
<dbReference type="SUPFAM" id="SSF52047">
    <property type="entry name" value="RNI-like"/>
    <property type="match status" value="1"/>
</dbReference>
<dbReference type="Proteomes" id="UP000019116">
    <property type="component" value="Chromosome 3B"/>
</dbReference>
<reference evidence="14" key="1">
    <citation type="journal article" date="2014" name="Science">
        <title>Structural and functional partitioning of bread wheat chromosome 3B.</title>
        <authorList>
            <person name="Choulet F."/>
            <person name="Alberti A."/>
            <person name="Theil S."/>
            <person name="Glover N."/>
            <person name="Barbe V."/>
            <person name="Daron J."/>
            <person name="Pingault L."/>
            <person name="Sourdille P."/>
            <person name="Couloux A."/>
            <person name="Paux E."/>
            <person name="Leroy P."/>
            <person name="Mangenot S."/>
            <person name="Guilhot N."/>
            <person name="Le Gouis J."/>
            <person name="Balfourier F."/>
            <person name="Alaux M."/>
            <person name="Jamilloux V."/>
            <person name="Poulain J."/>
            <person name="Durand C."/>
            <person name="Bellec A."/>
            <person name="Gaspin C."/>
            <person name="Safar J."/>
            <person name="Dolezel J."/>
            <person name="Rogers J."/>
            <person name="Vandepoele K."/>
            <person name="Aury J.M."/>
            <person name="Mayer K."/>
            <person name="Berges H."/>
            <person name="Quesneville H."/>
            <person name="Wincker P."/>
            <person name="Feuillet C."/>
        </authorList>
    </citation>
    <scope>NUCLEOTIDE SEQUENCE [LARGE SCALE GENOMIC DNA]</scope>
</reference>
<dbReference type="ExpressionAtlas" id="A0A077RFJ8">
    <property type="expression patterns" value="baseline"/>
</dbReference>
<dbReference type="Gramene" id="TraesJAG3B03G01584980.1">
    <property type="protein sequence ID" value="TraesJAG3B03G01584980.1"/>
    <property type="gene ID" value="TraesJAG3B03G01584980"/>
</dbReference>
<dbReference type="PaxDb" id="4565-Traes_3B_E8498B1CE.2"/>
<dbReference type="SUPFAM" id="SSF52058">
    <property type="entry name" value="L domain-like"/>
    <property type="match status" value="2"/>
</dbReference>
<dbReference type="EnsemblPlants" id="TraesCS3B02G118200.1">
    <property type="protein sequence ID" value="TraesCS3B02G118200.1"/>
    <property type="gene ID" value="TraesCS3B02G118200"/>
</dbReference>
<dbReference type="Pfam" id="PF13855">
    <property type="entry name" value="LRR_8"/>
    <property type="match status" value="2"/>
</dbReference>
<accession>A0A077RFJ8</accession>
<reference evidence="15" key="2">
    <citation type="submission" date="2018-08" db="EMBL/GenBank/DDBJ databases">
        <authorList>
            <person name="Rossello M."/>
        </authorList>
    </citation>
    <scope>NUCLEOTIDE SEQUENCE [LARGE SCALE GENOMIC DNA]</scope>
    <source>
        <strain evidence="15">cv. Chinese Spring</strain>
    </source>
</reference>
<organism evidence="15">
    <name type="scientific">Triticum aestivum</name>
    <name type="common">Wheat</name>
    <dbReference type="NCBI Taxonomy" id="4565"/>
    <lineage>
        <taxon>Eukaryota</taxon>
        <taxon>Viridiplantae</taxon>
        <taxon>Streptophyta</taxon>
        <taxon>Embryophyta</taxon>
        <taxon>Tracheophyta</taxon>
        <taxon>Spermatophyta</taxon>
        <taxon>Magnoliopsida</taxon>
        <taxon>Liliopsida</taxon>
        <taxon>Poales</taxon>
        <taxon>Poaceae</taxon>
        <taxon>BOP clade</taxon>
        <taxon>Pooideae</taxon>
        <taxon>Triticodae</taxon>
        <taxon>Triticeae</taxon>
        <taxon>Triticinae</taxon>
        <taxon>Triticum</taxon>
    </lineage>
</organism>
<dbReference type="Gene3D" id="3.80.10.10">
    <property type="entry name" value="Ribonuclease Inhibitor"/>
    <property type="match status" value="5"/>
</dbReference>
<evidence type="ECO:0000313" key="16">
    <source>
        <dbReference type="Proteomes" id="UP000019116"/>
    </source>
</evidence>
<dbReference type="FunFam" id="3.80.10.10:FF:000213">
    <property type="entry name" value="Tyrosine-sulfated glycopeptide receptor 1"/>
    <property type="match status" value="1"/>
</dbReference>
<evidence type="ECO:0000259" key="13">
    <source>
        <dbReference type="Pfam" id="PF08263"/>
    </source>
</evidence>
<evidence type="ECO:0000256" key="9">
    <source>
        <dbReference type="ARBA" id="ARBA00023136"/>
    </source>
</evidence>
<dbReference type="Gramene" id="TraesCS3B02G118200.1">
    <property type="protein sequence ID" value="TraesCS3B02G118200.1"/>
    <property type="gene ID" value="TraesCS3B02G118200"/>
</dbReference>
<keyword evidence="3" id="KW-1003">Cell membrane</keyword>
<evidence type="ECO:0000313" key="14">
    <source>
        <dbReference type="EMBL" id="CDJ26665.1"/>
    </source>
</evidence>
<evidence type="ECO:0000256" key="6">
    <source>
        <dbReference type="ARBA" id="ARBA00022729"/>
    </source>
</evidence>
<dbReference type="InterPro" id="IPR046956">
    <property type="entry name" value="RLP23-like"/>
</dbReference>
<dbReference type="InterPro" id="IPR032675">
    <property type="entry name" value="LRR_dom_sf"/>
</dbReference>
<dbReference type="Gramene" id="TraesARI3B03G01600780.1">
    <property type="protein sequence ID" value="TraesARI3B03G01600780.1"/>
    <property type="gene ID" value="TraesARI3B03G01600780"/>
</dbReference>
<name>A0A077RFJ8_WHEAT</name>
<reference evidence="15" key="3">
    <citation type="submission" date="2018-10" db="UniProtKB">
        <authorList>
            <consortium name="EnsemblPlants"/>
        </authorList>
    </citation>
    <scope>IDENTIFICATION</scope>
</reference>
<evidence type="ECO:0000256" key="10">
    <source>
        <dbReference type="ARBA" id="ARBA00023170"/>
    </source>
</evidence>
<feature type="signal peptide" evidence="12">
    <location>
        <begin position="1"/>
        <end position="25"/>
    </location>
</feature>
<dbReference type="GO" id="GO:0005886">
    <property type="term" value="C:plasma membrane"/>
    <property type="evidence" value="ECO:0007669"/>
    <property type="project" value="UniProtKB-SubCell"/>
</dbReference>
<evidence type="ECO:0000256" key="5">
    <source>
        <dbReference type="ARBA" id="ARBA00022692"/>
    </source>
</evidence>
<dbReference type="Pfam" id="PF00560">
    <property type="entry name" value="LRR_1"/>
    <property type="match status" value="7"/>
</dbReference>
<keyword evidence="5" id="KW-0812">Transmembrane</keyword>
<dbReference type="Gramene" id="TraesCS3B03G0269800.1">
    <property type="protein sequence ID" value="TraesCS3B03G0269800.1.CDS"/>
    <property type="gene ID" value="TraesCS3B03G0269800"/>
</dbReference>
<dbReference type="SMART" id="SM00369">
    <property type="entry name" value="LRR_TYP"/>
    <property type="match status" value="10"/>
</dbReference>
<dbReference type="PANTHER" id="PTHR48061:SF44">
    <property type="entry name" value="LEUCINE-RICH REPEAT-CONTAINING N-TERMINAL PLANT-TYPE DOMAIN-CONTAINING PROTEIN"/>
    <property type="match status" value="1"/>
</dbReference>
<dbReference type="Gramene" id="TraesLAC3B03G01517740.1">
    <property type="protein sequence ID" value="TraesLAC3B03G01517740.1"/>
    <property type="gene ID" value="TraesLAC3B03G01517740"/>
</dbReference>
<dbReference type="Gramene" id="TraesMAC3B03G01575500.1">
    <property type="protein sequence ID" value="TraesMAC3B03G01575500.1"/>
    <property type="gene ID" value="TraesMAC3B03G01575500"/>
</dbReference>
<dbReference type="HOGENOM" id="CLU_000288_18_3_1"/>